<dbReference type="EMBL" id="JAVTLL010000012">
    <property type="protein sequence ID" value="MDT7842949.1"/>
    <property type="molecule type" value="Genomic_DNA"/>
</dbReference>
<keyword evidence="1" id="KW-0812">Transmembrane</keyword>
<evidence type="ECO:0000313" key="2">
    <source>
        <dbReference type="EMBL" id="MDT7842949.1"/>
    </source>
</evidence>
<keyword evidence="1" id="KW-0472">Membrane</keyword>
<name>A0ABU3LUN1_9ACTN</name>
<sequence>MELFFYLAPSLILALVLFLAYRLLRRAMQIRRAWNSGLTAEARCLRVYTTTHGGSGDTSVSTTLHHVYEFTARDGRTVRFEEEDGPGTVLEGDFVTVYYAEGATVVATAKAPRRTALAASMIGVLAFLGVVAGFCIAFVITFNQMSDEFGFGFGDDVDDTTNTVVVDGVTMTP</sequence>
<keyword evidence="3" id="KW-1185">Reference proteome</keyword>
<dbReference type="Proteomes" id="UP001257948">
    <property type="component" value="Unassembled WGS sequence"/>
</dbReference>
<feature type="transmembrane region" description="Helical" evidence="1">
    <location>
        <begin position="6"/>
        <end position="24"/>
    </location>
</feature>
<proteinExistence type="predicted"/>
<accession>A0ABU3LUN1</accession>
<feature type="transmembrane region" description="Helical" evidence="1">
    <location>
        <begin position="117"/>
        <end position="142"/>
    </location>
</feature>
<evidence type="ECO:0008006" key="4">
    <source>
        <dbReference type="Google" id="ProtNLM"/>
    </source>
</evidence>
<organism evidence="2 3">
    <name type="scientific">Streptomyces justiciae</name>
    <dbReference type="NCBI Taxonomy" id="2780140"/>
    <lineage>
        <taxon>Bacteria</taxon>
        <taxon>Bacillati</taxon>
        <taxon>Actinomycetota</taxon>
        <taxon>Actinomycetes</taxon>
        <taxon>Kitasatosporales</taxon>
        <taxon>Streptomycetaceae</taxon>
        <taxon>Streptomyces</taxon>
    </lineage>
</organism>
<dbReference type="RefSeq" id="WP_314202576.1">
    <property type="nucleotide sequence ID" value="NZ_JAVTLL010000012.1"/>
</dbReference>
<evidence type="ECO:0000313" key="3">
    <source>
        <dbReference type="Proteomes" id="UP001257948"/>
    </source>
</evidence>
<gene>
    <name evidence="2" type="ORF">RQC66_19695</name>
</gene>
<protein>
    <recommendedName>
        <fullName evidence="4">DUF3592 domain-containing protein</fullName>
    </recommendedName>
</protein>
<evidence type="ECO:0000256" key="1">
    <source>
        <dbReference type="SAM" id="Phobius"/>
    </source>
</evidence>
<keyword evidence="1" id="KW-1133">Transmembrane helix</keyword>
<comment type="caution">
    <text evidence="2">The sequence shown here is derived from an EMBL/GenBank/DDBJ whole genome shotgun (WGS) entry which is preliminary data.</text>
</comment>
<reference evidence="3" key="1">
    <citation type="submission" date="2023-07" db="EMBL/GenBank/DDBJ databases">
        <title>Draft genome sequence of the endophytic actinobacterium Streptomyces justiciae WPN32, a potential antibiotic producer.</title>
        <authorList>
            <person name="Yasawong M."/>
            <person name="Pana W."/>
            <person name="Ganta P."/>
            <person name="Santapan N."/>
            <person name="Songngamsuk T."/>
            <person name="Phatcharaharikarn M."/>
            <person name="Kerdtoob S."/>
            <person name="Nantapong N."/>
        </authorList>
    </citation>
    <scope>NUCLEOTIDE SEQUENCE [LARGE SCALE GENOMIC DNA]</scope>
    <source>
        <strain evidence="3">WPN32</strain>
    </source>
</reference>